<feature type="domain" description="Secretion system C-terminal sorting" evidence="2">
    <location>
        <begin position="206"/>
        <end position="273"/>
    </location>
</feature>
<dbReference type="Proteomes" id="UP000317169">
    <property type="component" value="Unassembled WGS sequence"/>
</dbReference>
<accession>A0A507ZVY5</accession>
<keyword evidence="1" id="KW-0732">Signal</keyword>
<name>A0A507ZVY5_9FLAO</name>
<keyword evidence="5" id="KW-1185">Reference proteome</keyword>
<evidence type="ECO:0000313" key="4">
    <source>
        <dbReference type="EMBL" id="TQD38935.1"/>
    </source>
</evidence>
<dbReference type="Pfam" id="PF18962">
    <property type="entry name" value="Por_Secre_tail"/>
    <property type="match status" value="1"/>
</dbReference>
<dbReference type="Pfam" id="PF20009">
    <property type="entry name" value="GEVED"/>
    <property type="match status" value="1"/>
</dbReference>
<evidence type="ECO:0000313" key="5">
    <source>
        <dbReference type="Proteomes" id="UP000317169"/>
    </source>
</evidence>
<protein>
    <submittedName>
        <fullName evidence="4">T9SS type A sorting domain-containing protein</fullName>
    </submittedName>
</protein>
<organism evidence="4 5">
    <name type="scientific">Haloflavibacter putidus</name>
    <dbReference type="NCBI Taxonomy" id="2576776"/>
    <lineage>
        <taxon>Bacteria</taxon>
        <taxon>Pseudomonadati</taxon>
        <taxon>Bacteroidota</taxon>
        <taxon>Flavobacteriia</taxon>
        <taxon>Flavobacteriales</taxon>
        <taxon>Flavobacteriaceae</taxon>
        <taxon>Haloflavibacter</taxon>
    </lineage>
</organism>
<dbReference type="InterPro" id="IPR045474">
    <property type="entry name" value="GEVED"/>
</dbReference>
<proteinExistence type="predicted"/>
<dbReference type="InterPro" id="IPR026444">
    <property type="entry name" value="Secre_tail"/>
</dbReference>
<evidence type="ECO:0000259" key="3">
    <source>
        <dbReference type="Pfam" id="PF20009"/>
    </source>
</evidence>
<evidence type="ECO:0000259" key="2">
    <source>
        <dbReference type="Pfam" id="PF18962"/>
    </source>
</evidence>
<dbReference type="OrthoDB" id="9792152at2"/>
<dbReference type="NCBIfam" id="TIGR04183">
    <property type="entry name" value="Por_Secre_tail"/>
    <property type="match status" value="1"/>
</dbReference>
<feature type="domain" description="GEVED" evidence="3">
    <location>
        <begin position="96"/>
        <end position="169"/>
    </location>
</feature>
<sequence>MNISGYGVFPGYGQGLDFTLNIEDNTPFPSPYCDIDADGTTVEEITTVSFAESDIANTNTSAILVDETSVTATLSIGETYTLTVGGNTAGDFNNNIVAFIDWNQNAILDDANEIYEVGTITNSTGNDSNTVSMDITVPADALPGNTRIRITKTYTDNESIAEIDPCAIAMNISGYGVFPGYGQGLDFTLNVGELSTNVFETSALSVYPVPTQDILNINYKTDLQTVKVYNLLGQEVYTKSKLTSQTAINLSGLSNGVYVVKVFTEKGQHSFKIVKQ</sequence>
<comment type="caution">
    <text evidence="4">The sequence shown here is derived from an EMBL/GenBank/DDBJ whole genome shotgun (WGS) entry which is preliminary data.</text>
</comment>
<dbReference type="AlphaFoldDB" id="A0A507ZVY5"/>
<dbReference type="EMBL" id="VIAR01000006">
    <property type="protein sequence ID" value="TQD38935.1"/>
    <property type="molecule type" value="Genomic_DNA"/>
</dbReference>
<evidence type="ECO:0000256" key="1">
    <source>
        <dbReference type="ARBA" id="ARBA00022729"/>
    </source>
</evidence>
<reference evidence="4 5" key="1">
    <citation type="submission" date="2019-06" db="EMBL/GenBank/DDBJ databases">
        <title>Flavibacter putida gen. nov., sp. nov., a novel marine bacterium of the family Flavobacteriaceae isolated from coastal seawater.</title>
        <authorList>
            <person name="Feng X."/>
        </authorList>
    </citation>
    <scope>NUCLEOTIDE SEQUENCE [LARGE SCALE GENOMIC DNA]</scope>
    <source>
        <strain evidence="4 5">PLHSN227</strain>
    </source>
</reference>
<gene>
    <name evidence="4" type="ORF">FKR84_07990</name>
</gene>